<evidence type="ECO:0000256" key="1">
    <source>
        <dbReference type="ARBA" id="ARBA00022552"/>
    </source>
</evidence>
<feature type="non-terminal residue" evidence="8">
    <location>
        <position position="1"/>
    </location>
</feature>
<comment type="caution">
    <text evidence="8">The sequence shown here is derived from an EMBL/GenBank/DDBJ whole genome shotgun (WGS) entry which is preliminary data.</text>
</comment>
<keyword evidence="9" id="KW-1185">Reference proteome</keyword>
<dbReference type="CDD" id="cd06137">
    <property type="entry name" value="DEDDh_RNase"/>
    <property type="match status" value="1"/>
</dbReference>
<comment type="function">
    <text evidence="5">Exoribonuclease involved in ribosome biosynthesis. Involved in the processing of ITS1, the internal transcribed spacer localized between the 18S and 5.8S rRNAs.</text>
</comment>
<proteinExistence type="predicted"/>
<dbReference type="InterPro" id="IPR047021">
    <property type="entry name" value="REXO1/3/4-like"/>
</dbReference>
<dbReference type="SUPFAM" id="SSF53098">
    <property type="entry name" value="Ribonuclease H-like"/>
    <property type="match status" value="1"/>
</dbReference>
<dbReference type="EMBL" id="JAJVDC020000382">
    <property type="protein sequence ID" value="KAL1614499.1"/>
    <property type="molecule type" value="Genomic_DNA"/>
</dbReference>
<gene>
    <name evidence="8" type="ORF">SLS56_012082</name>
</gene>
<dbReference type="Proteomes" id="UP001521116">
    <property type="component" value="Unassembled WGS sequence"/>
</dbReference>
<dbReference type="InterPro" id="IPR012337">
    <property type="entry name" value="RNaseH-like_sf"/>
</dbReference>
<evidence type="ECO:0000256" key="3">
    <source>
        <dbReference type="ARBA" id="ARBA00022801"/>
    </source>
</evidence>
<evidence type="ECO:0000256" key="6">
    <source>
        <dbReference type="SAM" id="MobiDB-lite"/>
    </source>
</evidence>
<keyword evidence="2" id="KW-0540">Nuclease</keyword>
<organism evidence="8 9">
    <name type="scientific">Neofusicoccum ribis</name>
    <dbReference type="NCBI Taxonomy" id="45134"/>
    <lineage>
        <taxon>Eukaryota</taxon>
        <taxon>Fungi</taxon>
        <taxon>Dikarya</taxon>
        <taxon>Ascomycota</taxon>
        <taxon>Pezizomycotina</taxon>
        <taxon>Dothideomycetes</taxon>
        <taxon>Dothideomycetes incertae sedis</taxon>
        <taxon>Botryosphaeriales</taxon>
        <taxon>Botryosphaeriaceae</taxon>
        <taxon>Neofusicoccum</taxon>
    </lineage>
</organism>
<feature type="region of interest" description="Disordered" evidence="6">
    <location>
        <begin position="144"/>
        <end position="191"/>
    </location>
</feature>
<keyword evidence="3" id="KW-0378">Hydrolase</keyword>
<dbReference type="InterPro" id="IPR013520">
    <property type="entry name" value="Ribonucl_H"/>
</dbReference>
<dbReference type="InterPro" id="IPR036397">
    <property type="entry name" value="RNaseH_sf"/>
</dbReference>
<reference evidence="8 9" key="1">
    <citation type="submission" date="2024-02" db="EMBL/GenBank/DDBJ databases">
        <title>De novo assembly and annotation of 12 fungi associated with fruit tree decline syndrome in Ontario, Canada.</title>
        <authorList>
            <person name="Sulman M."/>
            <person name="Ellouze W."/>
            <person name="Ilyukhin E."/>
        </authorList>
    </citation>
    <scope>NUCLEOTIDE SEQUENCE [LARGE SCALE GENOMIC DNA]</scope>
    <source>
        <strain evidence="8 9">M1-105</strain>
    </source>
</reference>
<feature type="domain" description="Exonuclease" evidence="7">
    <location>
        <begin position="26"/>
        <end position="233"/>
    </location>
</feature>
<name>A0ABR3SA43_9PEZI</name>
<accession>A0ABR3SA43</accession>
<evidence type="ECO:0000256" key="4">
    <source>
        <dbReference type="ARBA" id="ARBA00022839"/>
    </source>
</evidence>
<dbReference type="Gene3D" id="3.30.420.10">
    <property type="entry name" value="Ribonuclease H-like superfamily/Ribonuclease H"/>
    <property type="match status" value="1"/>
</dbReference>
<evidence type="ECO:0000256" key="5">
    <source>
        <dbReference type="ARBA" id="ARBA00025599"/>
    </source>
</evidence>
<sequence>YAPGELERFWRIAATPHPSSPAQIRAAVAIDCEMGEAATGDSELLRVTLVDYFTSEVLVDSLVFPAVAMRDLRTRFSGVTWAALHDARRRRACLLGRDSARRAVWAFVGPDTVVVGHSANHDLLALRWAHTTVVDTVHLEALRPRDPAAAKGEGADEESTVSAEPKGGSDGGPEAVQEQKGTPRRASPMSLKRLALERLGRNIQASGKRGHDSLEDAIAARDLARWVVLSAGN</sequence>
<evidence type="ECO:0000259" key="7">
    <source>
        <dbReference type="SMART" id="SM00479"/>
    </source>
</evidence>
<keyword evidence="1" id="KW-0698">rRNA processing</keyword>
<evidence type="ECO:0000313" key="9">
    <source>
        <dbReference type="Proteomes" id="UP001521116"/>
    </source>
</evidence>
<evidence type="ECO:0000256" key="2">
    <source>
        <dbReference type="ARBA" id="ARBA00022722"/>
    </source>
</evidence>
<evidence type="ECO:0000313" key="8">
    <source>
        <dbReference type="EMBL" id="KAL1614499.1"/>
    </source>
</evidence>
<protein>
    <recommendedName>
        <fullName evidence="7">Exonuclease domain-containing protein</fullName>
    </recommendedName>
</protein>
<dbReference type="PANTHER" id="PTHR12801:SF45">
    <property type="entry name" value="RNA EXONUCLEASE 4"/>
    <property type="match status" value="1"/>
</dbReference>
<keyword evidence="4" id="KW-0269">Exonuclease</keyword>
<dbReference type="PANTHER" id="PTHR12801">
    <property type="entry name" value="RNA EXONUCLEASE REXO1 / RECO3 FAMILY MEMBER-RELATED"/>
    <property type="match status" value="1"/>
</dbReference>
<dbReference type="SMART" id="SM00479">
    <property type="entry name" value="EXOIII"/>
    <property type="match status" value="1"/>
</dbReference>